<dbReference type="FunFam" id="3.30.420.10:FF:000063">
    <property type="entry name" value="Retrovirus-related Pol polyprotein from transposon 297-like Protein"/>
    <property type="match status" value="1"/>
</dbReference>
<dbReference type="GO" id="GO:0071897">
    <property type="term" value="P:DNA biosynthetic process"/>
    <property type="evidence" value="ECO:0007669"/>
    <property type="project" value="UniProtKB-ARBA"/>
</dbReference>
<dbReference type="PANTHER" id="PTHR37984">
    <property type="entry name" value="PROTEIN CBG26694"/>
    <property type="match status" value="1"/>
</dbReference>
<dbReference type="GO" id="GO:0042575">
    <property type="term" value="C:DNA polymerase complex"/>
    <property type="evidence" value="ECO:0007669"/>
    <property type="project" value="UniProtKB-ARBA"/>
</dbReference>
<dbReference type="SUPFAM" id="SSF56672">
    <property type="entry name" value="DNA/RNA polymerases"/>
    <property type="match status" value="1"/>
</dbReference>
<dbReference type="InterPro" id="IPR043128">
    <property type="entry name" value="Rev_trsase/Diguanyl_cyclase"/>
</dbReference>
<dbReference type="GO" id="GO:0015074">
    <property type="term" value="P:DNA integration"/>
    <property type="evidence" value="ECO:0007669"/>
    <property type="project" value="InterPro"/>
</dbReference>
<gene>
    <name evidence="3" type="ORF">KUF71_002670</name>
</gene>
<dbReference type="Proteomes" id="UP001219518">
    <property type="component" value="Unassembled WGS sequence"/>
</dbReference>
<dbReference type="PANTHER" id="PTHR37984:SF7">
    <property type="entry name" value="INTEGRASE CATALYTIC DOMAIN-CONTAINING PROTEIN"/>
    <property type="match status" value="1"/>
</dbReference>
<evidence type="ECO:0000256" key="1">
    <source>
        <dbReference type="SAM" id="MobiDB-lite"/>
    </source>
</evidence>
<dbReference type="InterPro" id="IPR050951">
    <property type="entry name" value="Retrovirus_Pol_polyprotein"/>
</dbReference>
<dbReference type="InterPro" id="IPR036397">
    <property type="entry name" value="RNaseH_sf"/>
</dbReference>
<feature type="non-terminal residue" evidence="3">
    <location>
        <position position="1"/>
    </location>
</feature>
<protein>
    <recommendedName>
        <fullName evidence="2">Integrase catalytic domain-containing protein</fullName>
    </recommendedName>
</protein>
<feature type="compositionally biased region" description="Basic and acidic residues" evidence="1">
    <location>
        <begin position="1"/>
        <end position="20"/>
    </location>
</feature>
<evidence type="ECO:0000313" key="4">
    <source>
        <dbReference type="Proteomes" id="UP001219518"/>
    </source>
</evidence>
<dbReference type="EMBL" id="JAHWGI010001439">
    <property type="protein sequence ID" value="KAK3932700.1"/>
    <property type="molecule type" value="Genomic_DNA"/>
</dbReference>
<reference evidence="3" key="1">
    <citation type="submission" date="2021-07" db="EMBL/GenBank/DDBJ databases">
        <authorList>
            <person name="Catto M.A."/>
            <person name="Jacobson A."/>
            <person name="Kennedy G."/>
            <person name="Labadie P."/>
            <person name="Hunt B.G."/>
            <person name="Srinivasan R."/>
        </authorList>
    </citation>
    <scope>NUCLEOTIDE SEQUENCE</scope>
    <source>
        <strain evidence="3">PL_HMW_Pooled</strain>
        <tissue evidence="3">Head</tissue>
    </source>
</reference>
<comment type="caution">
    <text evidence="3">The sequence shown here is derived from an EMBL/GenBank/DDBJ whole genome shotgun (WGS) entry which is preliminary data.</text>
</comment>
<dbReference type="Gene3D" id="3.30.70.270">
    <property type="match status" value="2"/>
</dbReference>
<organism evidence="3 4">
    <name type="scientific">Frankliniella fusca</name>
    <dbReference type="NCBI Taxonomy" id="407009"/>
    <lineage>
        <taxon>Eukaryota</taxon>
        <taxon>Metazoa</taxon>
        <taxon>Ecdysozoa</taxon>
        <taxon>Arthropoda</taxon>
        <taxon>Hexapoda</taxon>
        <taxon>Insecta</taxon>
        <taxon>Pterygota</taxon>
        <taxon>Neoptera</taxon>
        <taxon>Paraneoptera</taxon>
        <taxon>Thysanoptera</taxon>
        <taxon>Terebrantia</taxon>
        <taxon>Thripoidea</taxon>
        <taxon>Thripidae</taxon>
        <taxon>Frankliniella</taxon>
    </lineage>
</organism>
<reference evidence="3" key="2">
    <citation type="journal article" date="2023" name="BMC Genomics">
        <title>Pest status, molecular evolution, and epigenetic factors derived from the genome assembly of Frankliniella fusca, a thysanopteran phytovirus vector.</title>
        <authorList>
            <person name="Catto M.A."/>
            <person name="Labadie P.E."/>
            <person name="Jacobson A.L."/>
            <person name="Kennedy G.G."/>
            <person name="Srinivasan R."/>
            <person name="Hunt B.G."/>
        </authorList>
    </citation>
    <scope>NUCLEOTIDE SEQUENCE</scope>
    <source>
        <strain evidence="3">PL_HMW_Pooled</strain>
    </source>
</reference>
<name>A0AAE1I5V1_9NEOP</name>
<dbReference type="GO" id="GO:0003676">
    <property type="term" value="F:nucleic acid binding"/>
    <property type="evidence" value="ECO:0007669"/>
    <property type="project" value="InterPro"/>
</dbReference>
<dbReference type="Gene3D" id="3.30.420.10">
    <property type="entry name" value="Ribonuclease H-like superfamily/Ribonuclease H"/>
    <property type="match status" value="1"/>
</dbReference>
<dbReference type="AlphaFoldDB" id="A0AAE1I5V1"/>
<sequence>MMRDQLIEGTYDKKLKETLKDSPQLTLAEVEVMSANADSRRREQSEEAEGASTSVDSVQRGAKRSHAESSRGGITPKGPQASRGGRGAFRGHYTSSRGLPRGRGYGHGGPGGLRGGFYPPRGAFQPRGGPRGGYWGAGWVDPALAPYNCKKCASRHGPRKCPAWNKACNKCQGIGHFEKVCQYAKKPRLDSFTKFVETVQLAPSTNLLKVVKLPPSETHDISMDCDVLDIQPVIRDQFDFDEDGDISVTIDMLETATKEDAPVEALREYCETLKIRGKHFVNFKLDTGAQAYLIPYKVFCKLNSEGEISLKPSNLVLEAFNKTTTRAEGSFTGLTETRYGASMTLLFEVAKDIRRPILDITACHYLNLVRRVEHPKVESLVTKQVLVGETKESFLSKNRDVFEGLGQFKQTIHLDVDINIPSGMCPPRRYSYSIAERLKAKLSSLVATGVIDKVKGSLPKFISKDAAEHDQIMNKVLERARSENVKFNPDKIQFRQSEVKFLGLLWSHNAIKIDPTRTAAIQALKPPQSRLGLQKICGAFNHLRKFIPQMGAISAPLCDLLSSTVTFKWLPVHDEAFQKLKDCVKYLPGKLMYLADLLSRNFIEDPVEDDPEMVEVVHEVTSNLSFPAGWMDELKLETGRDVGLKSVMGYYQNGWPKSKEKPTPESMSYWKLQNDIFVEDEPLLPHPLPELRFQNISADILEFMSRPYLVVVDNFSRWLEIKPLSSKSSSSVIGALREIFCTHGIPEIIFGDNNPLDSFEWRQYAKSIGSTIVTSSPEYPRSNGLAEKAVHIAKQLLRKCHDSGSHYLDGLREYNNTPLTGMSVSPSQILLSRMVRTCVPTLSKALEPKVIDLGGVPQIMKLKVKEKHDRHARRKPVKFTVGQSIIYWRNRKWYKGTVVEKLNAPRSYLIRKLDGGILRRNTFHLQSSVTKPDKFDQPPVEKYHFNVPHSVLQMPERVIRGPQPLWEQPLDREMEDLGLQHLEGPGR</sequence>
<proteinExistence type="predicted"/>
<accession>A0AAE1I5V1</accession>
<dbReference type="InterPro" id="IPR012337">
    <property type="entry name" value="RNaseH-like_sf"/>
</dbReference>
<feature type="region of interest" description="Disordered" evidence="1">
    <location>
        <begin position="1"/>
        <end position="123"/>
    </location>
</feature>
<dbReference type="SUPFAM" id="SSF53098">
    <property type="entry name" value="Ribonuclease H-like"/>
    <property type="match status" value="1"/>
</dbReference>
<feature type="domain" description="Integrase catalytic" evidence="2">
    <location>
        <begin position="685"/>
        <end position="799"/>
    </location>
</feature>
<dbReference type="InterPro" id="IPR043502">
    <property type="entry name" value="DNA/RNA_pol_sf"/>
</dbReference>
<dbReference type="InterPro" id="IPR001584">
    <property type="entry name" value="Integrase_cat-core"/>
</dbReference>
<evidence type="ECO:0000313" key="3">
    <source>
        <dbReference type="EMBL" id="KAK3932700.1"/>
    </source>
</evidence>
<dbReference type="PROSITE" id="PS50994">
    <property type="entry name" value="INTEGRASE"/>
    <property type="match status" value="1"/>
</dbReference>
<feature type="compositionally biased region" description="Gly residues" evidence="1">
    <location>
        <begin position="101"/>
        <end position="115"/>
    </location>
</feature>
<keyword evidence="4" id="KW-1185">Reference proteome</keyword>
<evidence type="ECO:0000259" key="2">
    <source>
        <dbReference type="PROSITE" id="PS50994"/>
    </source>
</evidence>